<evidence type="ECO:0000256" key="3">
    <source>
        <dbReference type="ARBA" id="ARBA00022679"/>
    </source>
</evidence>
<keyword evidence="5" id="KW-0812">Transmembrane</keyword>
<dbReference type="InterPro" id="IPR026170">
    <property type="entry name" value="FAM173A/B"/>
</dbReference>
<keyword evidence="5" id="KW-1133">Transmembrane helix</keyword>
<reference evidence="6" key="1">
    <citation type="submission" date="2019-08" db="EMBL/GenBank/DDBJ databases">
        <title>The improved chromosome-level genome for the pearl oyster Pinctada fucata martensii using PacBio sequencing and Hi-C.</title>
        <authorList>
            <person name="Zheng Z."/>
        </authorList>
    </citation>
    <scope>NUCLEOTIDE SEQUENCE</scope>
    <source>
        <strain evidence="6">ZZ-2019</strain>
        <tissue evidence="6">Adductor muscle</tissue>
    </source>
</reference>
<dbReference type="AlphaFoldDB" id="A0AA88YG72"/>
<comment type="caution">
    <text evidence="6">The sequence shown here is derived from an EMBL/GenBank/DDBJ whole genome shotgun (WGS) entry which is preliminary data.</text>
</comment>
<evidence type="ECO:0000256" key="2">
    <source>
        <dbReference type="ARBA" id="ARBA00022603"/>
    </source>
</evidence>
<dbReference type="PANTHER" id="PTHR13610:SF9">
    <property type="entry name" value="FI06469P"/>
    <property type="match status" value="1"/>
</dbReference>
<dbReference type="SUPFAM" id="SSF53335">
    <property type="entry name" value="S-adenosyl-L-methionine-dependent methyltransferases"/>
    <property type="match status" value="1"/>
</dbReference>
<name>A0AA88YG72_PINIB</name>
<gene>
    <name evidence="6" type="ORF">FSP39_023208</name>
</gene>
<dbReference type="GO" id="GO:1905706">
    <property type="term" value="P:regulation of mitochondrial ATP synthesis coupled proton transport"/>
    <property type="evidence" value="ECO:0007669"/>
    <property type="project" value="TreeGrafter"/>
</dbReference>
<dbReference type="GO" id="GO:0005739">
    <property type="term" value="C:mitochondrion"/>
    <property type="evidence" value="ECO:0007669"/>
    <property type="project" value="TreeGrafter"/>
</dbReference>
<dbReference type="PANTHER" id="PTHR13610">
    <property type="entry name" value="METHYLTRANSFERASE DOMAIN-CONTAINING PROTEIN"/>
    <property type="match status" value="1"/>
</dbReference>
<evidence type="ECO:0000256" key="5">
    <source>
        <dbReference type="SAM" id="Phobius"/>
    </source>
</evidence>
<dbReference type="EMBL" id="VSWD01000007">
    <property type="protein sequence ID" value="KAK3098797.1"/>
    <property type="molecule type" value="Genomic_DNA"/>
</dbReference>
<dbReference type="Proteomes" id="UP001186944">
    <property type="component" value="Unassembled WGS sequence"/>
</dbReference>
<keyword evidence="3" id="KW-0808">Transferase</keyword>
<feature type="transmembrane region" description="Helical" evidence="5">
    <location>
        <begin position="26"/>
        <end position="48"/>
    </location>
</feature>
<proteinExistence type="inferred from homology"/>
<sequence length="204" mass="22637">MAELSSEDVTMETTTQSKVGMTTRGMVVTGICGSLFAGTYLLAGPFLAPALRKIVLPYVPASNRQVVNVMRALKGRQGKLIDLGSGDGRIVIAGAKRGFDGTGVDLNRWLVLYSKMAARKNNVSQQTNFMKRDLWKFNLSPYNNVVVFGVEPMMERLEKKCLEELPDDSRIVACRFQFPNLKPVKTVGEGLDRVWLYKISRGNS</sequence>
<protein>
    <submittedName>
        <fullName evidence="6">Uncharacterized protein</fullName>
    </submittedName>
</protein>
<evidence type="ECO:0000256" key="4">
    <source>
        <dbReference type="ARBA" id="ARBA00022691"/>
    </source>
</evidence>
<accession>A0AA88YG72</accession>
<comment type="similarity">
    <text evidence="1">Belongs to the ANT/ATPSC lysine N-methyltransferase family.</text>
</comment>
<keyword evidence="5" id="KW-0472">Membrane</keyword>
<dbReference type="Gene3D" id="3.40.50.150">
    <property type="entry name" value="Vaccinia Virus protein VP39"/>
    <property type="match status" value="1"/>
</dbReference>
<evidence type="ECO:0000256" key="1">
    <source>
        <dbReference type="ARBA" id="ARBA00010633"/>
    </source>
</evidence>
<evidence type="ECO:0000313" key="6">
    <source>
        <dbReference type="EMBL" id="KAK3098797.1"/>
    </source>
</evidence>
<dbReference type="GO" id="GO:0032259">
    <property type="term" value="P:methylation"/>
    <property type="evidence" value="ECO:0007669"/>
    <property type="project" value="UniProtKB-KW"/>
</dbReference>
<dbReference type="InterPro" id="IPR029063">
    <property type="entry name" value="SAM-dependent_MTases_sf"/>
</dbReference>
<keyword evidence="4" id="KW-0949">S-adenosyl-L-methionine</keyword>
<dbReference type="GO" id="GO:0016279">
    <property type="term" value="F:protein-lysine N-methyltransferase activity"/>
    <property type="evidence" value="ECO:0007669"/>
    <property type="project" value="InterPro"/>
</dbReference>
<keyword evidence="7" id="KW-1185">Reference proteome</keyword>
<organism evidence="6 7">
    <name type="scientific">Pinctada imbricata</name>
    <name type="common">Atlantic pearl-oyster</name>
    <name type="synonym">Pinctada martensii</name>
    <dbReference type="NCBI Taxonomy" id="66713"/>
    <lineage>
        <taxon>Eukaryota</taxon>
        <taxon>Metazoa</taxon>
        <taxon>Spiralia</taxon>
        <taxon>Lophotrochozoa</taxon>
        <taxon>Mollusca</taxon>
        <taxon>Bivalvia</taxon>
        <taxon>Autobranchia</taxon>
        <taxon>Pteriomorphia</taxon>
        <taxon>Pterioida</taxon>
        <taxon>Pterioidea</taxon>
        <taxon>Pteriidae</taxon>
        <taxon>Pinctada</taxon>
    </lineage>
</organism>
<keyword evidence="2" id="KW-0489">Methyltransferase</keyword>
<evidence type="ECO:0000313" key="7">
    <source>
        <dbReference type="Proteomes" id="UP001186944"/>
    </source>
</evidence>